<organism evidence="2 3">
    <name type="scientific">Plebeiibacterium sediminum</name>
    <dbReference type="NCBI Taxonomy" id="2992112"/>
    <lineage>
        <taxon>Bacteria</taxon>
        <taxon>Pseudomonadati</taxon>
        <taxon>Bacteroidota</taxon>
        <taxon>Bacteroidia</taxon>
        <taxon>Marinilabiliales</taxon>
        <taxon>Marinilabiliaceae</taxon>
        <taxon>Plebeiibacterium</taxon>
    </lineage>
</organism>
<gene>
    <name evidence="2" type="ORF">OM075_10665</name>
</gene>
<feature type="region of interest" description="Disordered" evidence="1">
    <location>
        <begin position="1"/>
        <end position="37"/>
    </location>
</feature>
<keyword evidence="3" id="KW-1185">Reference proteome</keyword>
<feature type="compositionally biased region" description="Polar residues" evidence="1">
    <location>
        <begin position="7"/>
        <end position="24"/>
    </location>
</feature>
<name>A0AAE3SFC5_9BACT</name>
<evidence type="ECO:0008006" key="4">
    <source>
        <dbReference type="Google" id="ProtNLM"/>
    </source>
</evidence>
<proteinExistence type="predicted"/>
<evidence type="ECO:0000313" key="3">
    <source>
        <dbReference type="Proteomes" id="UP001209229"/>
    </source>
</evidence>
<dbReference type="RefSeq" id="WP_301190497.1">
    <property type="nucleotide sequence ID" value="NZ_JAPDPJ010000021.1"/>
</dbReference>
<evidence type="ECO:0000256" key="1">
    <source>
        <dbReference type="SAM" id="MobiDB-lite"/>
    </source>
</evidence>
<reference evidence="2" key="1">
    <citation type="submission" date="2022-10" db="EMBL/GenBank/DDBJ databases">
        <authorList>
            <person name="Yu W.X."/>
        </authorList>
    </citation>
    <scope>NUCLEOTIDE SEQUENCE</scope>
    <source>
        <strain evidence="2">AAT</strain>
    </source>
</reference>
<comment type="caution">
    <text evidence="2">The sequence shown here is derived from an EMBL/GenBank/DDBJ whole genome shotgun (WGS) entry which is preliminary data.</text>
</comment>
<dbReference type="EMBL" id="JAPDPJ010000021">
    <property type="protein sequence ID" value="MCW3786932.1"/>
    <property type="molecule type" value="Genomic_DNA"/>
</dbReference>
<accession>A0AAE3SFC5</accession>
<dbReference type="Proteomes" id="UP001209229">
    <property type="component" value="Unassembled WGS sequence"/>
</dbReference>
<sequence length="199" mass="22044">MGKASTGAPSGSRSHTATSVTKTKPYQGGIKTETKNPLKTISLKAALSGDSDLLRSNTVKKETKEEVVDVYVDPSWNEPVSQEKIKDCWLEYRNRIQGTNARLSSIMSNHMPELKNGTVLHVGLKNVTQEKELNEEKSKLFGFLKRELRNANLSLETEIVLGEGAVKKAFTAAERAKLMAEKNPSLLLLTKKFDLDVEI</sequence>
<evidence type="ECO:0000313" key="2">
    <source>
        <dbReference type="EMBL" id="MCW3786932.1"/>
    </source>
</evidence>
<protein>
    <recommendedName>
        <fullName evidence="4">DNA polymerase III subunit gamma/tau</fullName>
    </recommendedName>
</protein>
<dbReference type="AlphaFoldDB" id="A0AAE3SFC5"/>